<dbReference type="PANTHER" id="PTHR38694:SF1">
    <property type="entry name" value="PEROXIN DOMAIN-CONTAINING PROTEIN"/>
    <property type="match status" value="1"/>
</dbReference>
<keyword evidence="2" id="KW-0472">Membrane</keyword>
<dbReference type="EMBL" id="ONZP01000080">
    <property type="protein sequence ID" value="SPJ72815.1"/>
    <property type="molecule type" value="Genomic_DNA"/>
</dbReference>
<accession>A0AAE8M1Z7</accession>
<gene>
    <name evidence="3" type="ORF">FTOL_02544</name>
</gene>
<organism evidence="3 4">
    <name type="scientific">Fusarium torulosum</name>
    <dbReference type="NCBI Taxonomy" id="33205"/>
    <lineage>
        <taxon>Eukaryota</taxon>
        <taxon>Fungi</taxon>
        <taxon>Dikarya</taxon>
        <taxon>Ascomycota</taxon>
        <taxon>Pezizomycotina</taxon>
        <taxon>Sordariomycetes</taxon>
        <taxon>Hypocreomycetidae</taxon>
        <taxon>Hypocreales</taxon>
        <taxon>Nectriaceae</taxon>
        <taxon>Fusarium</taxon>
    </lineage>
</organism>
<dbReference type="PANTHER" id="PTHR38694">
    <property type="entry name" value="CONSERVED EXPRESSED PROTEIN"/>
    <property type="match status" value="1"/>
</dbReference>
<evidence type="ECO:0000256" key="2">
    <source>
        <dbReference type="SAM" id="Phobius"/>
    </source>
</evidence>
<sequence>MEDTTRQTRQIAANLDHNANGDSTLYTRVQHETTQTDPLHEEHTHSPAVDLLEVKDVGWDTLQYRPKDYAIDGVKNEDLWLLVRRFNKRVFHVKHTPDHPDDELDLNIAPGQQFSPNKLRSALERLYMGIIIGMIVAKQHVARLQSWREPRRSASFCITYFIAWYLDLLMPVLWTVLMAILLFPEFRSILFPPCPPSMVHYQDGSLVKPAAGMLSTTDSGTGAPENFKGESLEREASNFVTGIIALSVNTFVDKDPQHDESQKGGGKIAELPDPRSLATSIVTAKDKATGVDKPSADKTKAPMQEIMWSQMKPILHKISIICDVWERGVNFVEPPAPFPKHNLRIVKMFLPLIIVSTFISCHTVYRIASLGFGVVFFGNIYLSNTYEWLLSTAMKFTFKGVPTDCQVAITLLREGERKKMPLLPPPPRTGPPSHDRPVLDDDIVGASLGDRPMGATKGEIQATVERDVGMIEDTGGDDHEYCKPGSGGKRRSKLLSIIKPVAQAAAKTVIGVDKLRAKAGSESAKNRVGAASPREDAPIAGPVEFTCRWHGERGFVYLTTDTVSPSLCFSKRSSVGDLDKEKYQAVQPVWVIPISQITVFNKYSGYGTKAKLMAGWALEDVISDGMEIVDSEGKSFLITAMERRDELFNRLCSIGNQKWLIW</sequence>
<protein>
    <submittedName>
        <fullName evidence="3">Uncharacterized protein</fullName>
    </submittedName>
</protein>
<feature type="region of interest" description="Disordered" evidence="1">
    <location>
        <begin position="419"/>
        <end position="438"/>
    </location>
</feature>
<reference evidence="3" key="1">
    <citation type="submission" date="2018-03" db="EMBL/GenBank/DDBJ databases">
        <authorList>
            <person name="Guldener U."/>
        </authorList>
    </citation>
    <scope>NUCLEOTIDE SEQUENCE</scope>
</reference>
<keyword evidence="2" id="KW-0812">Transmembrane</keyword>
<feature type="transmembrane region" description="Helical" evidence="2">
    <location>
        <begin position="162"/>
        <end position="183"/>
    </location>
</feature>
<dbReference type="InterPro" id="IPR021709">
    <property type="entry name" value="DUF3292"/>
</dbReference>
<dbReference type="Pfam" id="PF11696">
    <property type="entry name" value="DUF3292"/>
    <property type="match status" value="1"/>
</dbReference>
<name>A0AAE8M1Z7_9HYPO</name>
<evidence type="ECO:0000313" key="4">
    <source>
        <dbReference type="Proteomes" id="UP001187734"/>
    </source>
</evidence>
<evidence type="ECO:0000313" key="3">
    <source>
        <dbReference type="EMBL" id="SPJ72815.1"/>
    </source>
</evidence>
<keyword evidence="4" id="KW-1185">Reference proteome</keyword>
<dbReference type="AlphaFoldDB" id="A0AAE8M1Z7"/>
<comment type="caution">
    <text evidence="3">The sequence shown here is derived from an EMBL/GenBank/DDBJ whole genome shotgun (WGS) entry which is preliminary data.</text>
</comment>
<evidence type="ECO:0000256" key="1">
    <source>
        <dbReference type="SAM" id="MobiDB-lite"/>
    </source>
</evidence>
<dbReference type="Proteomes" id="UP001187734">
    <property type="component" value="Unassembled WGS sequence"/>
</dbReference>
<proteinExistence type="predicted"/>
<keyword evidence="2" id="KW-1133">Transmembrane helix</keyword>